<sequence>MSVQDSADANKHNANDDSSHHLINEEKTDDIKENLSKEKVSNPFFFPERFLDIGLRLHDVAVAKFPVSHDPLTHLENIMALPMRQDDVVIVAFPKCGTHWVSDMLYMLTRGSVQYMEKSKECEMFEYVNDLFSLEERPSPRILNTHLYMRVLPREIIKKKIKIVHLVRNPKDVAVSYFHHLKQYASHEFTFHRFLQGYMMDHYMSSSHQINYVKQMAEFCSAHPEHPIITVSYEELKQDAVAVVRDLAQFLDVTANEKLFQEIVSACSFEKLKSKDETRSFPQNLQGTAPDQKRINLYRKGEHSILLLE</sequence>
<evidence type="ECO:0000256" key="1">
    <source>
        <dbReference type="ARBA" id="ARBA00005771"/>
    </source>
</evidence>
<name>A0AAV4FPQ4_9GAST</name>
<dbReference type="Pfam" id="PF00685">
    <property type="entry name" value="Sulfotransfer_1"/>
    <property type="match status" value="1"/>
</dbReference>
<evidence type="ECO:0000256" key="2">
    <source>
        <dbReference type="ARBA" id="ARBA00022679"/>
    </source>
</evidence>
<dbReference type="InterPro" id="IPR027417">
    <property type="entry name" value="P-loop_NTPase"/>
</dbReference>
<dbReference type="AlphaFoldDB" id="A0AAV4FPQ4"/>
<feature type="compositionally biased region" description="Basic and acidic residues" evidence="3">
    <location>
        <begin position="8"/>
        <end position="24"/>
    </location>
</feature>
<dbReference type="Gene3D" id="3.40.50.300">
    <property type="entry name" value="P-loop containing nucleotide triphosphate hydrolases"/>
    <property type="match status" value="1"/>
</dbReference>
<evidence type="ECO:0000256" key="3">
    <source>
        <dbReference type="SAM" id="MobiDB-lite"/>
    </source>
</evidence>
<reference evidence="5 6" key="1">
    <citation type="journal article" date="2021" name="Elife">
        <title>Chloroplast acquisition without the gene transfer in kleptoplastic sea slugs, Plakobranchus ocellatus.</title>
        <authorList>
            <person name="Maeda T."/>
            <person name="Takahashi S."/>
            <person name="Yoshida T."/>
            <person name="Shimamura S."/>
            <person name="Takaki Y."/>
            <person name="Nagai Y."/>
            <person name="Toyoda A."/>
            <person name="Suzuki Y."/>
            <person name="Arimoto A."/>
            <person name="Ishii H."/>
            <person name="Satoh N."/>
            <person name="Nishiyama T."/>
            <person name="Hasebe M."/>
            <person name="Maruyama T."/>
            <person name="Minagawa J."/>
            <person name="Obokata J."/>
            <person name="Shigenobu S."/>
        </authorList>
    </citation>
    <scope>NUCLEOTIDE SEQUENCE [LARGE SCALE GENOMIC DNA]</scope>
</reference>
<dbReference type="Proteomes" id="UP000762676">
    <property type="component" value="Unassembled WGS sequence"/>
</dbReference>
<evidence type="ECO:0000313" key="5">
    <source>
        <dbReference type="EMBL" id="GFR74986.1"/>
    </source>
</evidence>
<dbReference type="InterPro" id="IPR000863">
    <property type="entry name" value="Sulfotransferase_dom"/>
</dbReference>
<comment type="caution">
    <text evidence="5">The sequence shown here is derived from an EMBL/GenBank/DDBJ whole genome shotgun (WGS) entry which is preliminary data.</text>
</comment>
<evidence type="ECO:0000313" key="6">
    <source>
        <dbReference type="Proteomes" id="UP000762676"/>
    </source>
</evidence>
<gene>
    <name evidence="5" type="ORF">ElyMa_003906600</name>
</gene>
<keyword evidence="6" id="KW-1185">Reference proteome</keyword>
<dbReference type="PANTHER" id="PTHR11783">
    <property type="entry name" value="SULFOTRANSFERASE SULT"/>
    <property type="match status" value="1"/>
</dbReference>
<comment type="similarity">
    <text evidence="1">Belongs to the sulfotransferase 1 family.</text>
</comment>
<keyword evidence="2" id="KW-0808">Transferase</keyword>
<evidence type="ECO:0000259" key="4">
    <source>
        <dbReference type="Pfam" id="PF00685"/>
    </source>
</evidence>
<organism evidence="5 6">
    <name type="scientific">Elysia marginata</name>
    <dbReference type="NCBI Taxonomy" id="1093978"/>
    <lineage>
        <taxon>Eukaryota</taxon>
        <taxon>Metazoa</taxon>
        <taxon>Spiralia</taxon>
        <taxon>Lophotrochozoa</taxon>
        <taxon>Mollusca</taxon>
        <taxon>Gastropoda</taxon>
        <taxon>Heterobranchia</taxon>
        <taxon>Euthyneura</taxon>
        <taxon>Panpulmonata</taxon>
        <taxon>Sacoglossa</taxon>
        <taxon>Placobranchoidea</taxon>
        <taxon>Plakobranchidae</taxon>
        <taxon>Elysia</taxon>
    </lineage>
</organism>
<dbReference type="EMBL" id="BMAT01007957">
    <property type="protein sequence ID" value="GFR74986.1"/>
    <property type="molecule type" value="Genomic_DNA"/>
</dbReference>
<accession>A0AAV4FPQ4</accession>
<proteinExistence type="inferred from homology"/>
<protein>
    <submittedName>
        <fullName evidence="5">Sulfotransferase 1C4</fullName>
    </submittedName>
</protein>
<feature type="domain" description="Sulfotransferase" evidence="4">
    <location>
        <begin position="85"/>
        <end position="302"/>
    </location>
</feature>
<feature type="region of interest" description="Disordered" evidence="3">
    <location>
        <begin position="1"/>
        <end position="24"/>
    </location>
</feature>
<dbReference type="SUPFAM" id="SSF52540">
    <property type="entry name" value="P-loop containing nucleoside triphosphate hydrolases"/>
    <property type="match status" value="1"/>
</dbReference>
<dbReference type="GO" id="GO:0008146">
    <property type="term" value="F:sulfotransferase activity"/>
    <property type="evidence" value="ECO:0007669"/>
    <property type="project" value="InterPro"/>
</dbReference>